<reference evidence="2" key="1">
    <citation type="submission" date="2021-01" db="EMBL/GenBank/DDBJ databases">
        <authorList>
            <person name="Lovell J.T."/>
            <person name="Bentley N."/>
            <person name="Bhattarai G."/>
            <person name="Jenkins J.W."/>
            <person name="Sreedasyam A."/>
            <person name="Alarcon Y."/>
            <person name="Bock C."/>
            <person name="Boston L."/>
            <person name="Carlson J."/>
            <person name="Cervantes K."/>
            <person name="Clermont K."/>
            <person name="Krom N."/>
            <person name="Kubenka K."/>
            <person name="Mamidi S."/>
            <person name="Mattison C."/>
            <person name="Monteros M."/>
            <person name="Pisani C."/>
            <person name="Plott C."/>
            <person name="Rajasekar S."/>
            <person name="Rhein H.S."/>
            <person name="Rohla C."/>
            <person name="Song M."/>
            <person name="Hilaire R.S."/>
            <person name="Shu S."/>
            <person name="Wells L."/>
            <person name="Wang X."/>
            <person name="Webber J."/>
            <person name="Heerema R.J."/>
            <person name="Klein P."/>
            <person name="Conner P."/>
            <person name="Grauke L."/>
            <person name="Grimwood J."/>
            <person name="Schmutz J."/>
            <person name="Randall J.J."/>
        </authorList>
    </citation>
    <scope>NUCLEOTIDE SEQUENCE</scope>
    <source>
        <tissue evidence="2">Leaf</tissue>
    </source>
</reference>
<feature type="region of interest" description="Disordered" evidence="1">
    <location>
        <begin position="1"/>
        <end position="43"/>
    </location>
</feature>
<comment type="caution">
    <text evidence="2">The sequence shown here is derived from an EMBL/GenBank/DDBJ whole genome shotgun (WGS) entry which is preliminary data.</text>
</comment>
<feature type="compositionally biased region" description="Basic and acidic residues" evidence="1">
    <location>
        <begin position="14"/>
        <end position="27"/>
    </location>
</feature>
<sequence>MRASSYRKLPHSSSKKESVSRPKDEAWRGGIESPSPLPIGERVFSPETVTGGVFGVVSFDSTSSPASSRLERLHPAIAMLPSWNGEAPSTLTMDKVLAASPRTASDKGDGRALTSIIESRLRAATTVVSSSPFLTGTPKARNSKAGSDAKGSACGAGTTWREAANSKKAKLAKPLMSLRLEERG</sequence>
<name>A0A922DY84_CARIL</name>
<evidence type="ECO:0000256" key="1">
    <source>
        <dbReference type="SAM" id="MobiDB-lite"/>
    </source>
</evidence>
<proteinExistence type="predicted"/>
<evidence type="ECO:0000313" key="3">
    <source>
        <dbReference type="Proteomes" id="UP000811246"/>
    </source>
</evidence>
<dbReference type="AlphaFoldDB" id="A0A922DY84"/>
<organism evidence="2 3">
    <name type="scientific">Carya illinoinensis</name>
    <name type="common">Pecan</name>
    <dbReference type="NCBI Taxonomy" id="32201"/>
    <lineage>
        <taxon>Eukaryota</taxon>
        <taxon>Viridiplantae</taxon>
        <taxon>Streptophyta</taxon>
        <taxon>Embryophyta</taxon>
        <taxon>Tracheophyta</taxon>
        <taxon>Spermatophyta</taxon>
        <taxon>Magnoliopsida</taxon>
        <taxon>eudicotyledons</taxon>
        <taxon>Gunneridae</taxon>
        <taxon>Pentapetalae</taxon>
        <taxon>rosids</taxon>
        <taxon>fabids</taxon>
        <taxon>Fagales</taxon>
        <taxon>Juglandaceae</taxon>
        <taxon>Carya</taxon>
    </lineage>
</organism>
<accession>A0A922DY84</accession>
<gene>
    <name evidence="2" type="ORF">I3842_10G127400</name>
</gene>
<feature type="region of interest" description="Disordered" evidence="1">
    <location>
        <begin position="131"/>
        <end position="166"/>
    </location>
</feature>
<evidence type="ECO:0000313" key="2">
    <source>
        <dbReference type="EMBL" id="KAG6692697.1"/>
    </source>
</evidence>
<dbReference type="EMBL" id="CM031834">
    <property type="protein sequence ID" value="KAG6692697.1"/>
    <property type="molecule type" value="Genomic_DNA"/>
</dbReference>
<protein>
    <submittedName>
        <fullName evidence="2">Uncharacterized protein</fullName>
    </submittedName>
</protein>
<dbReference type="Proteomes" id="UP000811246">
    <property type="component" value="Chromosome 10"/>
</dbReference>